<dbReference type="EMBL" id="CAJMWY010000051">
    <property type="protein sequence ID" value="CAE6412311.1"/>
    <property type="molecule type" value="Genomic_DNA"/>
</dbReference>
<dbReference type="GO" id="GO:0005634">
    <property type="term" value="C:nucleus"/>
    <property type="evidence" value="ECO:0007669"/>
    <property type="project" value="UniProtKB-SubCell"/>
</dbReference>
<evidence type="ECO:0000259" key="8">
    <source>
        <dbReference type="PROSITE" id="PS50071"/>
    </source>
</evidence>
<gene>
    <name evidence="9" type="ORF">RDB_LOCUS3215</name>
</gene>
<dbReference type="GO" id="GO:0000978">
    <property type="term" value="F:RNA polymerase II cis-regulatory region sequence-specific DNA binding"/>
    <property type="evidence" value="ECO:0007669"/>
    <property type="project" value="TreeGrafter"/>
</dbReference>
<evidence type="ECO:0000256" key="2">
    <source>
        <dbReference type="ARBA" id="ARBA00023125"/>
    </source>
</evidence>
<feature type="region of interest" description="Disordered" evidence="7">
    <location>
        <begin position="155"/>
        <end position="174"/>
    </location>
</feature>
<feature type="region of interest" description="Disordered" evidence="7">
    <location>
        <begin position="441"/>
        <end position="467"/>
    </location>
</feature>
<evidence type="ECO:0000313" key="10">
    <source>
        <dbReference type="Proteomes" id="UP000663861"/>
    </source>
</evidence>
<dbReference type="PANTHER" id="PTHR24324:SF5">
    <property type="entry name" value="HEMATOPOIETICALLY-EXPRESSED HOMEOBOX PROTEIN HHEX"/>
    <property type="match status" value="1"/>
</dbReference>
<dbReference type="InterPro" id="IPR009057">
    <property type="entry name" value="Homeodomain-like_sf"/>
</dbReference>
<dbReference type="InterPro" id="IPR051000">
    <property type="entry name" value="Homeobox_DNA-bind_prot"/>
</dbReference>
<comment type="caution">
    <text evidence="9">The sequence shown here is derived from an EMBL/GenBank/DDBJ whole genome shotgun (WGS) entry which is preliminary data.</text>
</comment>
<sequence length="659" mass="71682">MAWNFELMDPQQQFDEPRRSRRTASAQLVVSTDHTHSTDITIEVPDEAPKMPSPTGAQQPAIAPGDLESPLSPPSASSTPSQSATFSRTRSATIASPLRSTLEADDEQKPSSIGPQRVRSATLGSPTTSTTARANLQKRKRSRVTPEQLAHLERVFATDRSPTAARRKEISEQLGMQERQTQIWFQNRRAKAKLVESKGRRPGSPGSGRDTPPDTPPELSPGYEADLQALLHETDPISIIPCTDLTVGSWHRIADRTGRHDLVAYISEHRASLTWFIHSGGHGFKMEIPISSVVDTEFTHTSQSHPGHGIATFWLSEKPIFYMEDAANGNTWQVCDDWTEGRQASQIFKHQLVGSSVQLSHAIRNFEARRQGLARPMQIPQPPMLNVPHSAQQPNMFTFPPNRTFTASHGRKRSYSGPPAPVQMGDVFGPDYAEESRFGAFQMPPQTAGPSHHPTHGGHGHQNSMSDFTSIPIAQSLSQRPFSADPARGYTEQPRQFPDPSRTYAGDAPRQFTQDPSRPYMDRRATFDVAAHGHPHVEQRRFSEQAQTGEGYGYGDVYNEGMFAGQMGGMAQGMGANPSMAANPSMGQGMGAAPQGMVAPTPGMGTSQGMAPNQALGANPGMAPNAGLQPGSSPMFGMNMSMGYTGLEDVGENPPHPSM</sequence>
<evidence type="ECO:0000256" key="4">
    <source>
        <dbReference type="ARBA" id="ARBA00023242"/>
    </source>
</evidence>
<dbReference type="Gene3D" id="1.10.10.60">
    <property type="entry name" value="Homeodomain-like"/>
    <property type="match status" value="1"/>
</dbReference>
<evidence type="ECO:0000256" key="3">
    <source>
        <dbReference type="ARBA" id="ARBA00023155"/>
    </source>
</evidence>
<dbReference type="InterPro" id="IPR001356">
    <property type="entry name" value="HD"/>
</dbReference>
<feature type="compositionally biased region" description="Polar residues" evidence="7">
    <location>
        <begin position="122"/>
        <end position="134"/>
    </location>
</feature>
<proteinExistence type="predicted"/>
<comment type="subcellular location">
    <subcellularLocation>
        <location evidence="1 5 6">Nucleus</location>
    </subcellularLocation>
</comment>
<feature type="compositionally biased region" description="Polar residues" evidence="7">
    <location>
        <begin position="23"/>
        <end position="32"/>
    </location>
</feature>
<keyword evidence="4 5" id="KW-0539">Nucleus</keyword>
<protein>
    <recommendedName>
        <fullName evidence="8">Homeobox domain-containing protein</fullName>
    </recommendedName>
</protein>
<dbReference type="Pfam" id="PF24818">
    <property type="entry name" value="PH_TRF2_HOY1"/>
    <property type="match status" value="1"/>
</dbReference>
<dbReference type="GO" id="GO:0006357">
    <property type="term" value="P:regulation of transcription by RNA polymerase II"/>
    <property type="evidence" value="ECO:0007669"/>
    <property type="project" value="TreeGrafter"/>
</dbReference>
<feature type="region of interest" description="Disordered" evidence="7">
    <location>
        <begin position="193"/>
        <end position="222"/>
    </location>
</feature>
<organism evidence="9 10">
    <name type="scientific">Rhizoctonia solani</name>
    <dbReference type="NCBI Taxonomy" id="456999"/>
    <lineage>
        <taxon>Eukaryota</taxon>
        <taxon>Fungi</taxon>
        <taxon>Dikarya</taxon>
        <taxon>Basidiomycota</taxon>
        <taxon>Agaricomycotina</taxon>
        <taxon>Agaricomycetes</taxon>
        <taxon>Cantharellales</taxon>
        <taxon>Ceratobasidiaceae</taxon>
        <taxon>Rhizoctonia</taxon>
    </lineage>
</organism>
<name>A0A8H3AAY5_9AGAM</name>
<dbReference type="SMART" id="SM00389">
    <property type="entry name" value="HOX"/>
    <property type="match status" value="1"/>
</dbReference>
<keyword evidence="2 5" id="KW-0238">DNA-binding</keyword>
<evidence type="ECO:0000256" key="5">
    <source>
        <dbReference type="PROSITE-ProRule" id="PRU00108"/>
    </source>
</evidence>
<keyword evidence="3 5" id="KW-0371">Homeobox</keyword>
<feature type="region of interest" description="Disordered" evidence="7">
    <location>
        <begin position="481"/>
        <end position="520"/>
    </location>
</feature>
<accession>A0A8H3AAY5</accession>
<feature type="compositionally biased region" description="Low complexity" evidence="7">
    <location>
        <begin position="74"/>
        <end position="87"/>
    </location>
</feature>
<dbReference type="PANTHER" id="PTHR24324">
    <property type="entry name" value="HOMEOBOX PROTEIN HHEX"/>
    <property type="match status" value="1"/>
</dbReference>
<feature type="region of interest" description="Disordered" evidence="7">
    <location>
        <begin position="1"/>
        <end position="147"/>
    </location>
</feature>
<evidence type="ECO:0000313" key="9">
    <source>
        <dbReference type="EMBL" id="CAE6412311.1"/>
    </source>
</evidence>
<feature type="domain" description="Homeobox" evidence="8">
    <location>
        <begin position="135"/>
        <end position="195"/>
    </location>
</feature>
<evidence type="ECO:0000256" key="6">
    <source>
        <dbReference type="RuleBase" id="RU000682"/>
    </source>
</evidence>
<dbReference type="Proteomes" id="UP000663861">
    <property type="component" value="Unassembled WGS sequence"/>
</dbReference>
<evidence type="ECO:0000256" key="1">
    <source>
        <dbReference type="ARBA" id="ARBA00004123"/>
    </source>
</evidence>
<dbReference type="AlphaFoldDB" id="A0A8H3AAY5"/>
<dbReference type="GO" id="GO:0030154">
    <property type="term" value="P:cell differentiation"/>
    <property type="evidence" value="ECO:0007669"/>
    <property type="project" value="TreeGrafter"/>
</dbReference>
<dbReference type="Pfam" id="PF00046">
    <property type="entry name" value="Homeodomain"/>
    <property type="match status" value="1"/>
</dbReference>
<dbReference type="PROSITE" id="PS50071">
    <property type="entry name" value="HOMEOBOX_2"/>
    <property type="match status" value="1"/>
</dbReference>
<dbReference type="SUPFAM" id="SSF46689">
    <property type="entry name" value="Homeodomain-like"/>
    <property type="match status" value="1"/>
</dbReference>
<dbReference type="CDD" id="cd00086">
    <property type="entry name" value="homeodomain"/>
    <property type="match status" value="1"/>
</dbReference>
<feature type="DNA-binding region" description="Homeobox" evidence="5">
    <location>
        <begin position="137"/>
        <end position="196"/>
    </location>
</feature>
<reference evidence="9" key="1">
    <citation type="submission" date="2021-01" db="EMBL/GenBank/DDBJ databases">
        <authorList>
            <person name="Kaushik A."/>
        </authorList>
    </citation>
    <scope>NUCLEOTIDE SEQUENCE</scope>
    <source>
        <strain evidence="9">AG4-RS23</strain>
    </source>
</reference>
<evidence type="ECO:0000256" key="7">
    <source>
        <dbReference type="SAM" id="MobiDB-lite"/>
    </source>
</evidence>
<dbReference type="InterPro" id="IPR057939">
    <property type="entry name" value="TRF2_HOY1_PH"/>
</dbReference>